<accession>A0A7C2S6P9</accession>
<proteinExistence type="inferred from homology"/>
<feature type="binding site" evidence="11">
    <location>
        <position position="207"/>
    </location>
    <ligand>
        <name>[2Fe-2S] cluster</name>
        <dbReference type="ChEBI" id="CHEBI:190135"/>
    </ligand>
</feature>
<evidence type="ECO:0000256" key="2">
    <source>
        <dbReference type="ARBA" id="ARBA00022448"/>
    </source>
</evidence>
<protein>
    <submittedName>
        <fullName evidence="13">Dihydroorotate dehydrogenase electron transfer subunit</fullName>
    </submittedName>
</protein>
<dbReference type="InterPro" id="IPR012165">
    <property type="entry name" value="Cyt_c3_hydrogenase_gsu"/>
</dbReference>
<keyword evidence="6" id="KW-0274">FAD</keyword>
<dbReference type="PIRSF" id="PIRSF006816">
    <property type="entry name" value="Cyc3_hyd_g"/>
    <property type="match status" value="1"/>
</dbReference>
<dbReference type="GO" id="GO:0006221">
    <property type="term" value="P:pyrimidine nucleotide biosynthetic process"/>
    <property type="evidence" value="ECO:0007669"/>
    <property type="project" value="InterPro"/>
</dbReference>
<keyword evidence="7" id="KW-0249">Electron transport</keyword>
<evidence type="ECO:0000256" key="7">
    <source>
        <dbReference type="ARBA" id="ARBA00022982"/>
    </source>
</evidence>
<evidence type="ECO:0000256" key="5">
    <source>
        <dbReference type="ARBA" id="ARBA00022723"/>
    </source>
</evidence>
<comment type="cofactor">
    <cofactor evidence="11">
        <name>[2Fe-2S] cluster</name>
        <dbReference type="ChEBI" id="CHEBI:190135"/>
    </cofactor>
    <text evidence="11">Binds 1 [2Fe-2S] cluster per subunit.</text>
</comment>
<evidence type="ECO:0000256" key="11">
    <source>
        <dbReference type="PIRSR" id="PIRSR006816-2"/>
    </source>
</evidence>
<comment type="caution">
    <text evidence="13">The sequence shown here is derived from an EMBL/GenBank/DDBJ whole genome shotgun (WGS) entry which is preliminary data.</text>
</comment>
<dbReference type="GO" id="GO:0051537">
    <property type="term" value="F:2 iron, 2 sulfur cluster binding"/>
    <property type="evidence" value="ECO:0007669"/>
    <property type="project" value="UniProtKB-KW"/>
</dbReference>
<reference evidence="13" key="1">
    <citation type="journal article" date="2020" name="mSystems">
        <title>Genome- and Community-Level Interaction Insights into Carbon Utilization and Element Cycling Functions of Hydrothermarchaeota in Hydrothermal Sediment.</title>
        <authorList>
            <person name="Zhou Z."/>
            <person name="Liu Y."/>
            <person name="Xu W."/>
            <person name="Pan J."/>
            <person name="Luo Z.H."/>
            <person name="Li M."/>
        </authorList>
    </citation>
    <scope>NUCLEOTIDE SEQUENCE [LARGE SCALE GENOMIC DNA]</scope>
    <source>
        <strain evidence="13">SpSt-12</strain>
    </source>
</reference>
<dbReference type="InterPro" id="IPR039261">
    <property type="entry name" value="FNR_nucleotide-bd"/>
</dbReference>
<feature type="binding site" evidence="11">
    <location>
        <position position="219"/>
    </location>
    <ligand>
        <name>[2Fe-2S] cluster</name>
        <dbReference type="ChEBI" id="CHEBI:190135"/>
    </ligand>
</feature>
<dbReference type="Gene3D" id="3.40.50.80">
    <property type="entry name" value="Nucleotide-binding domain of ferredoxin-NADP reductase (FNR) module"/>
    <property type="match status" value="1"/>
</dbReference>
<dbReference type="InterPro" id="IPR019480">
    <property type="entry name" value="Dihydroorotate_DH_Fe-S-bd"/>
</dbReference>
<dbReference type="PANTHER" id="PTHR43513:SF3">
    <property type="entry name" value="DIHYDROOROTATE DEHYDROGENASE B (NAD(+)), ELECTRON TRANSFER SUBUNIT-RELATED"/>
    <property type="match status" value="1"/>
</dbReference>
<keyword evidence="8 11" id="KW-0408">Iron</keyword>
<comment type="similarity">
    <text evidence="1">Belongs to the PyrK family.</text>
</comment>
<evidence type="ECO:0000256" key="3">
    <source>
        <dbReference type="ARBA" id="ARBA00022630"/>
    </source>
</evidence>
<dbReference type="PROSITE" id="PS51384">
    <property type="entry name" value="FAD_FR"/>
    <property type="match status" value="1"/>
</dbReference>
<name>A0A7C2S6P9_ARCFL</name>
<keyword evidence="5 11" id="KW-0479">Metal-binding</keyword>
<dbReference type="SUPFAM" id="SSF52343">
    <property type="entry name" value="Ferredoxin reductase-like, C-terminal NADP-linked domain"/>
    <property type="match status" value="1"/>
</dbReference>
<feature type="binding site" evidence="11">
    <location>
        <position position="202"/>
    </location>
    <ligand>
        <name>[2Fe-2S] cluster</name>
        <dbReference type="ChEBI" id="CHEBI:190135"/>
    </ligand>
</feature>
<dbReference type="InterPro" id="IPR017927">
    <property type="entry name" value="FAD-bd_FR_type"/>
</dbReference>
<dbReference type="InterPro" id="IPR017938">
    <property type="entry name" value="Riboflavin_synthase-like_b-brl"/>
</dbReference>
<dbReference type="Gene3D" id="2.10.240.10">
    <property type="entry name" value="Dihydroorotate dehydrogenase, electron transfer subunit"/>
    <property type="match status" value="1"/>
</dbReference>
<gene>
    <name evidence="13" type="ORF">ENN70_05510</name>
</gene>
<feature type="binding site" evidence="11">
    <location>
        <position position="210"/>
    </location>
    <ligand>
        <name>[2Fe-2S] cluster</name>
        <dbReference type="ChEBI" id="CHEBI:190135"/>
    </ligand>
</feature>
<keyword evidence="3" id="KW-0285">Flavoprotein</keyword>
<evidence type="ECO:0000256" key="1">
    <source>
        <dbReference type="ARBA" id="ARBA00006422"/>
    </source>
</evidence>
<evidence type="ECO:0000256" key="9">
    <source>
        <dbReference type="ARBA" id="ARBA00023014"/>
    </source>
</evidence>
<dbReference type="AlphaFoldDB" id="A0A7C2S6P9"/>
<evidence type="ECO:0000256" key="8">
    <source>
        <dbReference type="ARBA" id="ARBA00023004"/>
    </source>
</evidence>
<dbReference type="EMBL" id="DSCQ01000069">
    <property type="protein sequence ID" value="HET21525.1"/>
    <property type="molecule type" value="Genomic_DNA"/>
</dbReference>
<feature type="domain" description="FAD-binding FR-type" evidence="12">
    <location>
        <begin position="1"/>
        <end position="86"/>
    </location>
</feature>
<dbReference type="InterPro" id="IPR037117">
    <property type="entry name" value="Dihydroorotate_DH_ele_sf"/>
</dbReference>
<keyword evidence="4 11" id="KW-0001">2Fe-2S</keyword>
<evidence type="ECO:0000259" key="12">
    <source>
        <dbReference type="PROSITE" id="PS51384"/>
    </source>
</evidence>
<keyword evidence="2" id="KW-0813">Transport</keyword>
<dbReference type="PANTHER" id="PTHR43513">
    <property type="entry name" value="DIHYDROOROTATE DEHYDROGENASE B (NAD(+)), ELECTRON TRANSFER SUBUNIT"/>
    <property type="match status" value="1"/>
</dbReference>
<dbReference type="InterPro" id="IPR001433">
    <property type="entry name" value="OxRdtase_FAD/NAD-bd"/>
</dbReference>
<evidence type="ECO:0000256" key="10">
    <source>
        <dbReference type="ARBA" id="ARBA00034078"/>
    </source>
</evidence>
<evidence type="ECO:0000313" key="13">
    <source>
        <dbReference type="EMBL" id="HET21525.1"/>
    </source>
</evidence>
<dbReference type="GO" id="GO:0016491">
    <property type="term" value="F:oxidoreductase activity"/>
    <property type="evidence" value="ECO:0007669"/>
    <property type="project" value="InterPro"/>
</dbReference>
<dbReference type="GO" id="GO:0050660">
    <property type="term" value="F:flavin adenine dinucleotide binding"/>
    <property type="evidence" value="ECO:0007669"/>
    <property type="project" value="InterPro"/>
</dbReference>
<dbReference type="GO" id="GO:0046872">
    <property type="term" value="F:metal ion binding"/>
    <property type="evidence" value="ECO:0007669"/>
    <property type="project" value="UniProtKB-KW"/>
</dbReference>
<dbReference type="Pfam" id="PF10418">
    <property type="entry name" value="DHODB_Fe-S_bind"/>
    <property type="match status" value="1"/>
</dbReference>
<evidence type="ECO:0000256" key="4">
    <source>
        <dbReference type="ARBA" id="ARBA00022714"/>
    </source>
</evidence>
<dbReference type="InterPro" id="IPR050353">
    <property type="entry name" value="PyrK_electron_transfer"/>
</dbReference>
<comment type="cofactor">
    <cofactor evidence="10">
        <name>[2Fe-2S] cluster</name>
        <dbReference type="ChEBI" id="CHEBI:190135"/>
    </cofactor>
</comment>
<evidence type="ECO:0000256" key="6">
    <source>
        <dbReference type="ARBA" id="ARBA00022827"/>
    </source>
</evidence>
<dbReference type="NCBIfam" id="NF000796">
    <property type="entry name" value="PRK00054.1-1"/>
    <property type="match status" value="1"/>
</dbReference>
<organism evidence="13">
    <name type="scientific">Archaeoglobus fulgidus</name>
    <dbReference type="NCBI Taxonomy" id="2234"/>
    <lineage>
        <taxon>Archaea</taxon>
        <taxon>Methanobacteriati</taxon>
        <taxon>Methanobacteriota</taxon>
        <taxon>Archaeoglobi</taxon>
        <taxon>Archaeoglobales</taxon>
        <taxon>Archaeoglobaceae</taxon>
        <taxon>Archaeoglobus</taxon>
    </lineage>
</organism>
<sequence>MYYAKITRVERLTEDVATLHFNISLRSYPGQFVMLNVPGYEEIPLSLSSPSSVTVRAVGETTERLVNAEEGMHVGLRGPFGSAFTPSKSSLIVAGGIGIAPLKYLYDFLKKCNAKVSVVFGVKTAKNLFWVDKFDKITITTEDGTYGIKGTVIDALELEDLDRFEKIYVCGSEGMLRATYAFLKKYDTLDKAEFSLEGFMRCGIGVCGSCVIENGLRICADGPVFRAADLHW</sequence>
<dbReference type="Gene3D" id="2.40.30.10">
    <property type="entry name" value="Translation factors"/>
    <property type="match status" value="1"/>
</dbReference>
<dbReference type="SUPFAM" id="SSF63380">
    <property type="entry name" value="Riboflavin synthase domain-like"/>
    <property type="match status" value="1"/>
</dbReference>
<keyword evidence="9 11" id="KW-0411">Iron-sulfur</keyword>
<dbReference type="Pfam" id="PF00175">
    <property type="entry name" value="NAD_binding_1"/>
    <property type="match status" value="1"/>
</dbReference>